<feature type="transmembrane region" description="Helical" evidence="7">
    <location>
        <begin position="339"/>
        <end position="358"/>
    </location>
</feature>
<gene>
    <name evidence="8" type="primary">pbuO_1</name>
    <name evidence="8" type="ORF">BRLA_c020200</name>
</gene>
<dbReference type="Pfam" id="PF00860">
    <property type="entry name" value="Xan_ur_permease"/>
    <property type="match status" value="1"/>
</dbReference>
<evidence type="ECO:0000256" key="6">
    <source>
        <dbReference type="ARBA" id="ARBA00023136"/>
    </source>
</evidence>
<keyword evidence="9" id="KW-1185">Reference proteome</keyword>
<dbReference type="GO" id="GO:0005886">
    <property type="term" value="C:plasma membrane"/>
    <property type="evidence" value="ECO:0007669"/>
    <property type="project" value="TreeGrafter"/>
</dbReference>
<keyword evidence="4 7" id="KW-0812">Transmembrane</keyword>
<evidence type="ECO:0000256" key="4">
    <source>
        <dbReference type="ARBA" id="ARBA00022692"/>
    </source>
</evidence>
<evidence type="ECO:0000256" key="1">
    <source>
        <dbReference type="ARBA" id="ARBA00004141"/>
    </source>
</evidence>
<feature type="transmembrane region" description="Helical" evidence="7">
    <location>
        <begin position="76"/>
        <end position="93"/>
    </location>
</feature>
<accession>A0A075R4E8</accession>
<sequence>MYSFFRKRFDVKGHQTTVRNEILAGLTTFFTAVYIIAVNSMILSDAGIPLEAGIVATIVISFIGCLIMGFWANAPVALVPGMGINAFFSYTIVKSMGLSWESALAVVFMSGVLFIVIAFTPVAKILAKSIPLSLKEGMTVGIGLFLTFIGLQKGGLIVPNPSTFIALGDLGDTKVVLGLVSLVIAVVLFLRNVKGSFLISIIVNTLIAIALGTVGGTSQGSDFSFSTYLTVFGAFSFDGIVTTGFWLAVFPLTMVIVFENMGLLHSMVPESKFARTFQANSISAMLSGLFGTSPTVSSAESSAGIAAGGKTGITAITVGILFLISIFCIPVIRYVPDTAIAPILILVGSLMMQSVNQIKFSDMSEGLPAFLIIVLIPFTASIADGIAFGFMAYPIVKLAMGRRKEIPLPLLIISFMFFLYFVLLALQLH</sequence>
<keyword evidence="5 7" id="KW-1133">Transmembrane helix</keyword>
<name>A0A075R4E8_BRELA</name>
<feature type="transmembrane region" description="Helical" evidence="7">
    <location>
        <begin position="170"/>
        <end position="190"/>
    </location>
</feature>
<proteinExistence type="inferred from homology"/>
<keyword evidence="3" id="KW-0813">Transport</keyword>
<dbReference type="STRING" id="1042163.BRLA_c020200"/>
<dbReference type="PANTHER" id="PTHR43337">
    <property type="entry name" value="XANTHINE/URACIL PERMEASE C887.17-RELATED"/>
    <property type="match status" value="1"/>
</dbReference>
<feature type="transmembrane region" description="Helical" evidence="7">
    <location>
        <begin position="279"/>
        <end position="299"/>
    </location>
</feature>
<evidence type="ECO:0000313" key="8">
    <source>
        <dbReference type="EMBL" id="AIG26341.1"/>
    </source>
</evidence>
<evidence type="ECO:0000256" key="3">
    <source>
        <dbReference type="ARBA" id="ARBA00022448"/>
    </source>
</evidence>
<organism evidence="8 9">
    <name type="scientific">Brevibacillus laterosporus LMG 15441</name>
    <dbReference type="NCBI Taxonomy" id="1042163"/>
    <lineage>
        <taxon>Bacteria</taxon>
        <taxon>Bacillati</taxon>
        <taxon>Bacillota</taxon>
        <taxon>Bacilli</taxon>
        <taxon>Bacillales</taxon>
        <taxon>Paenibacillaceae</taxon>
        <taxon>Brevibacillus</taxon>
    </lineage>
</organism>
<feature type="transmembrane region" description="Helical" evidence="7">
    <location>
        <begin position="311"/>
        <end position="332"/>
    </location>
</feature>
<feature type="transmembrane region" description="Helical" evidence="7">
    <location>
        <begin position="139"/>
        <end position="158"/>
    </location>
</feature>
<reference evidence="8 9" key="1">
    <citation type="journal article" date="2011" name="J. Bacteriol.">
        <title>Genome sequence of Brevibacillus laterosporus LMG 15441, a pathogen of invertebrates.</title>
        <authorList>
            <person name="Djukic M."/>
            <person name="Poehlein A."/>
            <person name="Thurmer A."/>
            <person name="Daniel R."/>
        </authorList>
    </citation>
    <scope>NUCLEOTIDE SEQUENCE [LARGE SCALE GENOMIC DNA]</scope>
    <source>
        <strain evidence="8 9">LMG 15441</strain>
    </source>
</reference>
<evidence type="ECO:0000256" key="5">
    <source>
        <dbReference type="ARBA" id="ARBA00022989"/>
    </source>
</evidence>
<keyword evidence="6 7" id="KW-0472">Membrane</keyword>
<evidence type="ECO:0000256" key="7">
    <source>
        <dbReference type="SAM" id="Phobius"/>
    </source>
</evidence>
<dbReference type="PANTHER" id="PTHR43337:SF2">
    <property type="entry name" value="XANTHINE_URACIL PERMEASE"/>
    <property type="match status" value="1"/>
</dbReference>
<evidence type="ECO:0000256" key="2">
    <source>
        <dbReference type="ARBA" id="ARBA00005697"/>
    </source>
</evidence>
<feature type="transmembrane region" description="Helical" evidence="7">
    <location>
        <begin position="105"/>
        <end position="127"/>
    </location>
</feature>
<feature type="transmembrane region" description="Helical" evidence="7">
    <location>
        <begin position="21"/>
        <end position="42"/>
    </location>
</feature>
<dbReference type="HOGENOM" id="CLU_024508_0_1_9"/>
<comment type="similarity">
    <text evidence="2">Belongs to the nucleobase:cation symporter-2 (NCS2) (TC 2.A.40) family. Azg-like subfamily.</text>
</comment>
<feature type="transmembrane region" description="Helical" evidence="7">
    <location>
        <begin position="197"/>
        <end position="216"/>
    </location>
</feature>
<dbReference type="InterPro" id="IPR006043">
    <property type="entry name" value="NCS2"/>
</dbReference>
<dbReference type="InterPro" id="IPR045018">
    <property type="entry name" value="Azg-like"/>
</dbReference>
<evidence type="ECO:0000313" key="9">
    <source>
        <dbReference type="Proteomes" id="UP000005850"/>
    </source>
</evidence>
<dbReference type="KEGG" id="blr:BRLA_c020200"/>
<dbReference type="AlphaFoldDB" id="A0A075R4E8"/>
<dbReference type="GO" id="GO:0005345">
    <property type="term" value="F:purine nucleobase transmembrane transporter activity"/>
    <property type="evidence" value="ECO:0007669"/>
    <property type="project" value="TreeGrafter"/>
</dbReference>
<feature type="transmembrane region" description="Helical" evidence="7">
    <location>
        <begin position="228"/>
        <end position="258"/>
    </location>
</feature>
<dbReference type="Proteomes" id="UP000005850">
    <property type="component" value="Chromosome"/>
</dbReference>
<feature type="transmembrane region" description="Helical" evidence="7">
    <location>
        <begin position="48"/>
        <end position="69"/>
    </location>
</feature>
<dbReference type="EMBL" id="CP007806">
    <property type="protein sequence ID" value="AIG26341.1"/>
    <property type="molecule type" value="Genomic_DNA"/>
</dbReference>
<dbReference type="eggNOG" id="COG2252">
    <property type="taxonomic scope" value="Bacteria"/>
</dbReference>
<feature type="transmembrane region" description="Helical" evidence="7">
    <location>
        <begin position="408"/>
        <end position="428"/>
    </location>
</feature>
<comment type="subcellular location">
    <subcellularLocation>
        <location evidence="1">Membrane</location>
        <topology evidence="1">Multi-pass membrane protein</topology>
    </subcellularLocation>
</comment>
<protein>
    <submittedName>
        <fullName evidence="8">Guanine/hypoxanthine permease PbuO</fullName>
    </submittedName>
</protein>
<feature type="transmembrane region" description="Helical" evidence="7">
    <location>
        <begin position="370"/>
        <end position="396"/>
    </location>
</feature>
<dbReference type="RefSeq" id="WP_003337188.1">
    <property type="nucleotide sequence ID" value="NZ_CP007806.1"/>
</dbReference>